<name>A0A4S4KIJ6_9APHY</name>
<evidence type="ECO:0000313" key="2">
    <source>
        <dbReference type="Proteomes" id="UP000309038"/>
    </source>
</evidence>
<dbReference type="Proteomes" id="UP000309038">
    <property type="component" value="Unassembled WGS sequence"/>
</dbReference>
<gene>
    <name evidence="1" type="ORF">EW026_g5409</name>
</gene>
<keyword evidence="2" id="KW-1185">Reference proteome</keyword>
<sequence length="495" mass="56089">MSGPMSFYDTLFLRFPEDAIHELEQLHCAKASQRFELAAAIRRALQTDKDKDTDIDKQIYEEKMGRLTRLSLHECLLRIALDPEIYPVTYSWDSEAYVKDILHAMNQCVLFIQMHLSKEKPDYALPASNIDDEVDAEKLPGPYHVMSLNWLRINTAPHLIKFISLARMLLRIASGSTPGVQSDQLKCFVFVTMMYNRDDANFLIEFMRDSVLNKAEAQGLALTICRKLSAADPSEPEDVLLMIKTLVLLQASVHVHTYILELDFEGMTILHRLLDVSQKIYCMATMDLTLGMLKYCFGCFTQILAHESTIVAKDFYSPPVAGKMIAIISRRILPPKELNTPGQRACYKSLLVPESQEEFQQILGLYILSYYRDDSHEALDRRIVMQRVTSNIWRPTLKTLRESRFKATEQPVKEYILAVQLQDLAIKIWVDYGGKLGFAIRSGGRLRDVIGRDVSARLAIAYIGCESARVAGKCYTAERPVSGGTGLRDVIGSSV</sequence>
<comment type="caution">
    <text evidence="1">The sequence shown here is derived from an EMBL/GenBank/DDBJ whole genome shotgun (WGS) entry which is preliminary data.</text>
</comment>
<dbReference type="AlphaFoldDB" id="A0A4S4KIJ6"/>
<protein>
    <submittedName>
        <fullName evidence="1">Uncharacterized protein</fullName>
    </submittedName>
</protein>
<proteinExistence type="predicted"/>
<reference evidence="1 2" key="1">
    <citation type="submission" date="2019-02" db="EMBL/GenBank/DDBJ databases">
        <title>Genome sequencing of the rare red list fungi Phlebia centrifuga.</title>
        <authorList>
            <person name="Buettner E."/>
            <person name="Kellner H."/>
        </authorList>
    </citation>
    <scope>NUCLEOTIDE SEQUENCE [LARGE SCALE GENOMIC DNA]</scope>
    <source>
        <strain evidence="1 2">DSM 108282</strain>
    </source>
</reference>
<evidence type="ECO:0000313" key="1">
    <source>
        <dbReference type="EMBL" id="THG96429.1"/>
    </source>
</evidence>
<accession>A0A4S4KIJ6</accession>
<dbReference type="EMBL" id="SGPJ01000236">
    <property type="protein sequence ID" value="THG96429.1"/>
    <property type="molecule type" value="Genomic_DNA"/>
</dbReference>
<organism evidence="1 2">
    <name type="scientific">Hermanssonia centrifuga</name>
    <dbReference type="NCBI Taxonomy" id="98765"/>
    <lineage>
        <taxon>Eukaryota</taxon>
        <taxon>Fungi</taxon>
        <taxon>Dikarya</taxon>
        <taxon>Basidiomycota</taxon>
        <taxon>Agaricomycotina</taxon>
        <taxon>Agaricomycetes</taxon>
        <taxon>Polyporales</taxon>
        <taxon>Meruliaceae</taxon>
        <taxon>Hermanssonia</taxon>
    </lineage>
</organism>